<protein>
    <submittedName>
        <fullName evidence="2">Uncharacterized protein</fullName>
    </submittedName>
</protein>
<dbReference type="OrthoDB" id="194198at2759"/>
<name>A0A9W7G813_9STRA</name>
<comment type="caution">
    <text evidence="2">The sequence shown here is derived from an EMBL/GenBank/DDBJ whole genome shotgun (WGS) entry which is preliminary data.</text>
</comment>
<sequence length="142" mass="15998">LVHWYMIMSASLISWVSILNTGIDNTQDPSYISYSISAGAVSMSISLLFIAFHRIPFLKNWAFGSHPATMKEFWSLLFLALWWIVAVALMTRDGGVSSYALNIYYSVWLALVSVLWGINNWFFTRGTLSARDFTNLSPTLSG</sequence>
<evidence type="ECO:0000256" key="1">
    <source>
        <dbReference type="SAM" id="Phobius"/>
    </source>
</evidence>
<feature type="non-terminal residue" evidence="2">
    <location>
        <position position="1"/>
    </location>
</feature>
<keyword evidence="1" id="KW-1133">Transmembrane helix</keyword>
<dbReference type="AlphaFoldDB" id="A0A9W7G813"/>
<proteinExistence type="predicted"/>
<evidence type="ECO:0000313" key="2">
    <source>
        <dbReference type="EMBL" id="GMI35517.1"/>
    </source>
</evidence>
<dbReference type="EMBL" id="BRXZ01007895">
    <property type="protein sequence ID" value="GMI35517.1"/>
    <property type="molecule type" value="Genomic_DNA"/>
</dbReference>
<reference evidence="2" key="1">
    <citation type="submission" date="2022-07" db="EMBL/GenBank/DDBJ databases">
        <title>Genome analysis of Parmales, a sister group of diatoms, reveals the evolutionary specialization of diatoms from phago-mixotrophs to photoautotrophs.</title>
        <authorList>
            <person name="Ban H."/>
            <person name="Sato S."/>
            <person name="Yoshikawa S."/>
            <person name="Kazumasa Y."/>
            <person name="Nakamura Y."/>
            <person name="Ichinomiya M."/>
            <person name="Saitoh K."/>
            <person name="Sato N."/>
            <person name="Blanc-Mathieu R."/>
            <person name="Endo H."/>
            <person name="Kuwata A."/>
            <person name="Ogata H."/>
        </authorList>
    </citation>
    <scope>NUCLEOTIDE SEQUENCE</scope>
</reference>
<keyword evidence="1" id="KW-0812">Transmembrane</keyword>
<gene>
    <name evidence="2" type="ORF">TrRE_jg10541</name>
</gene>
<keyword evidence="1" id="KW-0472">Membrane</keyword>
<dbReference type="Proteomes" id="UP001165082">
    <property type="component" value="Unassembled WGS sequence"/>
</dbReference>
<feature type="transmembrane region" description="Helical" evidence="1">
    <location>
        <begin position="73"/>
        <end position="91"/>
    </location>
</feature>
<feature type="non-terminal residue" evidence="2">
    <location>
        <position position="142"/>
    </location>
</feature>
<evidence type="ECO:0000313" key="3">
    <source>
        <dbReference type="Proteomes" id="UP001165082"/>
    </source>
</evidence>
<organism evidence="2 3">
    <name type="scientific">Triparma retinervis</name>
    <dbReference type="NCBI Taxonomy" id="2557542"/>
    <lineage>
        <taxon>Eukaryota</taxon>
        <taxon>Sar</taxon>
        <taxon>Stramenopiles</taxon>
        <taxon>Ochrophyta</taxon>
        <taxon>Bolidophyceae</taxon>
        <taxon>Parmales</taxon>
        <taxon>Triparmaceae</taxon>
        <taxon>Triparma</taxon>
    </lineage>
</organism>
<keyword evidence="3" id="KW-1185">Reference proteome</keyword>
<accession>A0A9W7G813</accession>
<feature type="transmembrane region" description="Helical" evidence="1">
    <location>
        <begin position="103"/>
        <end position="123"/>
    </location>
</feature>
<feature type="transmembrane region" description="Helical" evidence="1">
    <location>
        <begin position="31"/>
        <end position="52"/>
    </location>
</feature>